<reference evidence="2" key="2">
    <citation type="submission" date="2011-03" db="EMBL/GenBank/DDBJ databases">
        <title>Annotation of Magnaporthe poae ATCC 64411.</title>
        <authorList>
            <person name="Ma L.-J."/>
            <person name="Dead R."/>
            <person name="Young S.K."/>
            <person name="Zeng Q."/>
            <person name="Gargeya S."/>
            <person name="Fitzgerald M."/>
            <person name="Haas B."/>
            <person name="Abouelleil A."/>
            <person name="Alvarado L."/>
            <person name="Arachchi H.M."/>
            <person name="Berlin A."/>
            <person name="Brown A."/>
            <person name="Chapman S.B."/>
            <person name="Chen Z."/>
            <person name="Dunbar C."/>
            <person name="Freedman E."/>
            <person name="Gearin G."/>
            <person name="Gellesch M."/>
            <person name="Goldberg J."/>
            <person name="Griggs A."/>
            <person name="Gujja S."/>
            <person name="Heiman D."/>
            <person name="Howarth C."/>
            <person name="Larson L."/>
            <person name="Lui A."/>
            <person name="MacDonald P.J.P."/>
            <person name="Mehta T."/>
            <person name="Montmayeur A."/>
            <person name="Murphy C."/>
            <person name="Neiman D."/>
            <person name="Pearson M."/>
            <person name="Priest M."/>
            <person name="Roberts A."/>
            <person name="Saif S."/>
            <person name="Shea T."/>
            <person name="Shenoy N."/>
            <person name="Sisk P."/>
            <person name="Stolte C."/>
            <person name="Sykes S."/>
            <person name="Yandava C."/>
            <person name="Wortman J."/>
            <person name="Nusbaum C."/>
            <person name="Birren B."/>
        </authorList>
    </citation>
    <scope>NUCLEOTIDE SEQUENCE</scope>
    <source>
        <strain evidence="2">ATCC 64411</strain>
    </source>
</reference>
<evidence type="ECO:0000313" key="2">
    <source>
        <dbReference type="EMBL" id="KLU86185.1"/>
    </source>
</evidence>
<feature type="non-terminal residue" evidence="2">
    <location>
        <position position="1"/>
    </location>
</feature>
<feature type="compositionally biased region" description="Basic and acidic residues" evidence="1">
    <location>
        <begin position="12"/>
        <end position="22"/>
    </location>
</feature>
<feature type="region of interest" description="Disordered" evidence="1">
    <location>
        <begin position="241"/>
        <end position="260"/>
    </location>
</feature>
<proteinExistence type="predicted"/>
<feature type="compositionally biased region" description="Polar residues" evidence="1">
    <location>
        <begin position="346"/>
        <end position="356"/>
    </location>
</feature>
<feature type="non-terminal residue" evidence="2">
    <location>
        <position position="356"/>
    </location>
</feature>
<feature type="region of interest" description="Disordered" evidence="1">
    <location>
        <begin position="299"/>
        <end position="356"/>
    </location>
</feature>
<dbReference type="AlphaFoldDB" id="A0A0H2TPX1"/>
<sequence length="356" mass="37760">RRGVLVASMTRADADDYHDKRGGPVPNSLGRATPRPLAGLTPPPAPASRTPSPQSQSVGPVRRFLPPSPPVFGASAGGDPYARATTCLPFLEPRGGGGGAAHDNNNNSPNHYRRPDPSVLVPCVTVTPDCRGVDAGARSFWAAVQVSTVLSRPEAVVAGNRFGDVWGDGGSGQGRRQALRTVDADELGLHQFGYLYDVKLEVLPVHGNSEVLEILVDKAAPTVLEPGARLLALAHIQLEPTDAASASPGREPGQRHDSDELMRDLELQLGTTRTDYLRVCLTYRHSGFPHQKQAAQACSTTQRYIQQHHAPPGDTPSPSSSSASATVAATHRIETEVTATIERRNSGSLWSPTPAA</sequence>
<evidence type="ECO:0000256" key="1">
    <source>
        <dbReference type="SAM" id="MobiDB-lite"/>
    </source>
</evidence>
<feature type="compositionally biased region" description="Low complexity" evidence="1">
    <location>
        <begin position="310"/>
        <end position="330"/>
    </location>
</feature>
<dbReference type="OrthoDB" id="5213862at2759"/>
<reference evidence="2" key="1">
    <citation type="submission" date="2010-05" db="EMBL/GenBank/DDBJ databases">
        <title>The Genome Sequence of Magnaporthe poae strain ATCC 64411.</title>
        <authorList>
            <consortium name="The Broad Institute Genome Sequencing Platform"/>
            <consortium name="Broad Institute Genome Sequencing Center for Infectious Disease"/>
            <person name="Ma L.-J."/>
            <person name="Dead R."/>
            <person name="Young S."/>
            <person name="Zeng Q."/>
            <person name="Koehrsen M."/>
            <person name="Alvarado L."/>
            <person name="Berlin A."/>
            <person name="Chapman S.B."/>
            <person name="Chen Z."/>
            <person name="Freedman E."/>
            <person name="Gellesch M."/>
            <person name="Goldberg J."/>
            <person name="Griggs A."/>
            <person name="Gujja S."/>
            <person name="Heilman E.R."/>
            <person name="Heiman D."/>
            <person name="Hepburn T."/>
            <person name="Howarth C."/>
            <person name="Jen D."/>
            <person name="Larson L."/>
            <person name="Mehta T."/>
            <person name="Neiman D."/>
            <person name="Pearson M."/>
            <person name="Roberts A."/>
            <person name="Saif S."/>
            <person name="Shea T."/>
            <person name="Shenoy N."/>
            <person name="Sisk P."/>
            <person name="Stolte C."/>
            <person name="Sykes S."/>
            <person name="Walk T."/>
            <person name="White J."/>
            <person name="Yandava C."/>
            <person name="Haas B."/>
            <person name="Nusbaum C."/>
            <person name="Birren B."/>
        </authorList>
    </citation>
    <scope>NUCLEOTIDE SEQUENCE</scope>
    <source>
        <strain evidence="2">ATCC 64411</strain>
    </source>
</reference>
<dbReference type="VEuPathDB" id="FungiDB:MAPG_05202"/>
<dbReference type="EMBL" id="GL876969">
    <property type="protein sequence ID" value="KLU86185.1"/>
    <property type="molecule type" value="Genomic_DNA"/>
</dbReference>
<organism evidence="2">
    <name type="scientific">Magnaporthiopsis poae (strain ATCC 64411 / 73-15)</name>
    <name type="common">Kentucky bluegrass fungus</name>
    <name type="synonym">Magnaporthe poae</name>
    <dbReference type="NCBI Taxonomy" id="644358"/>
    <lineage>
        <taxon>Eukaryota</taxon>
        <taxon>Fungi</taxon>
        <taxon>Dikarya</taxon>
        <taxon>Ascomycota</taxon>
        <taxon>Pezizomycotina</taxon>
        <taxon>Sordariomycetes</taxon>
        <taxon>Sordariomycetidae</taxon>
        <taxon>Magnaporthales</taxon>
        <taxon>Magnaporthaceae</taxon>
        <taxon>Magnaporthiopsis</taxon>
    </lineage>
</organism>
<name>A0A0H2TPX1_MAGP6</name>
<gene>
    <name evidence="2" type="ORF">MAPG_05202</name>
</gene>
<feature type="region of interest" description="Disordered" evidence="1">
    <location>
        <begin position="1"/>
        <end position="68"/>
    </location>
</feature>
<accession>A0A0H2TPX1</accession>
<feature type="compositionally biased region" description="Basic and acidic residues" evidence="1">
    <location>
        <begin position="331"/>
        <end position="345"/>
    </location>
</feature>
<feature type="region of interest" description="Disordered" evidence="1">
    <location>
        <begin position="95"/>
        <end position="114"/>
    </location>
</feature>
<feature type="compositionally biased region" description="Low complexity" evidence="1">
    <location>
        <begin position="47"/>
        <end position="57"/>
    </location>
</feature>
<protein>
    <submittedName>
        <fullName evidence="2">Uncharacterized protein</fullName>
    </submittedName>
</protein>